<organism evidence="1 2">
    <name type="scientific">Priestia koreensis</name>
    <dbReference type="NCBI Taxonomy" id="284581"/>
    <lineage>
        <taxon>Bacteria</taxon>
        <taxon>Bacillati</taxon>
        <taxon>Bacillota</taxon>
        <taxon>Bacilli</taxon>
        <taxon>Bacillales</taxon>
        <taxon>Bacillaceae</taxon>
        <taxon>Priestia</taxon>
    </lineage>
</organism>
<protein>
    <recommendedName>
        <fullName evidence="3">DUF2515 domain-containing protein</fullName>
    </recommendedName>
</protein>
<gene>
    <name evidence="1" type="ORF">AMD01_03530</name>
</gene>
<sequence length="350" mass="41315">MFHNLFTEEKVEMEHLHATANLLLEKPPSELAILSKNETALIRKIRLQTDSLNLNNLTRTNAYLHFFIRHPEIHWSLLAHIVSRNGGYHMTDLKGGLIKHLLSTKKKEAFFHFLERANALIFYDAYPQLLLYEETKRQQKSLFHLLPAFHASSFMYMMWNEFLSTKNASLLTTSLIVNEQHYIEQRLMHLPFVKKHVLNTWQFTLQEWGRMTYVLLPLQKDQHIRIVGQAIDSFSDLTKRIEYGKHLYHSLFHPSILKGACQFIANYPHTASRSDYSEQFFSPHPHSRKVQSPFLHHAWPNIRHSFYDLSDWFTSPDMLSLLEPYPPSEPIDITDEYYKKMTAFSLLSHH</sequence>
<dbReference type="RefSeq" id="WP_053399990.1">
    <property type="nucleotide sequence ID" value="NZ_LILC01000002.1"/>
</dbReference>
<dbReference type="STRING" id="284581.AMD01_03530"/>
<dbReference type="OrthoDB" id="2690514at2"/>
<keyword evidence="2" id="KW-1185">Reference proteome</keyword>
<dbReference type="PATRIC" id="fig|284581.3.peg.1000"/>
<dbReference type="Pfam" id="PF10720">
    <property type="entry name" value="DUF2515"/>
    <property type="match status" value="1"/>
</dbReference>
<accession>A0A0M0LIR7</accession>
<dbReference type="Proteomes" id="UP000037558">
    <property type="component" value="Unassembled WGS sequence"/>
</dbReference>
<dbReference type="InterPro" id="IPR019658">
    <property type="entry name" value="DUF2515"/>
</dbReference>
<evidence type="ECO:0000313" key="2">
    <source>
        <dbReference type="Proteomes" id="UP000037558"/>
    </source>
</evidence>
<reference evidence="2" key="1">
    <citation type="submission" date="2015-08" db="EMBL/GenBank/DDBJ databases">
        <title>Fjat-14210 dsm16467.</title>
        <authorList>
            <person name="Liu B."/>
            <person name="Wang J."/>
            <person name="Zhu Y."/>
            <person name="Liu G."/>
            <person name="Chen Q."/>
            <person name="Chen Z."/>
            <person name="Lan J."/>
            <person name="Che J."/>
            <person name="Ge C."/>
            <person name="Shi H."/>
            <person name="Pan Z."/>
            <person name="Liu X."/>
        </authorList>
    </citation>
    <scope>NUCLEOTIDE SEQUENCE [LARGE SCALE GENOMIC DNA]</scope>
    <source>
        <strain evidence="2">DSM 16467</strain>
    </source>
</reference>
<dbReference type="EMBL" id="LILC01000002">
    <property type="protein sequence ID" value="KOO50817.1"/>
    <property type="molecule type" value="Genomic_DNA"/>
</dbReference>
<proteinExistence type="predicted"/>
<evidence type="ECO:0000313" key="1">
    <source>
        <dbReference type="EMBL" id="KOO50817.1"/>
    </source>
</evidence>
<comment type="caution">
    <text evidence="1">The sequence shown here is derived from an EMBL/GenBank/DDBJ whole genome shotgun (WGS) entry which is preliminary data.</text>
</comment>
<name>A0A0M0LIR7_9BACI</name>
<dbReference type="AlphaFoldDB" id="A0A0M0LIR7"/>
<evidence type="ECO:0008006" key="3">
    <source>
        <dbReference type="Google" id="ProtNLM"/>
    </source>
</evidence>